<organism evidence="2 3">
    <name type="scientific">Rhizobium hainanense</name>
    <dbReference type="NCBI Taxonomy" id="52131"/>
    <lineage>
        <taxon>Bacteria</taxon>
        <taxon>Pseudomonadati</taxon>
        <taxon>Pseudomonadota</taxon>
        <taxon>Alphaproteobacteria</taxon>
        <taxon>Hyphomicrobiales</taxon>
        <taxon>Rhizobiaceae</taxon>
        <taxon>Rhizobium/Agrobacterium group</taxon>
        <taxon>Rhizobium</taxon>
    </lineage>
</organism>
<dbReference type="Proteomes" id="UP000186228">
    <property type="component" value="Unassembled WGS sequence"/>
</dbReference>
<keyword evidence="1" id="KW-1133">Transmembrane helix</keyword>
<gene>
    <name evidence="2" type="ORF">GA0061100_108137</name>
</gene>
<dbReference type="AlphaFoldDB" id="A0A1C3VUW0"/>
<proteinExistence type="predicted"/>
<name>A0A1C3VUW0_9HYPH</name>
<sequence>MFYPLLMPRHVIITITAGITTIIVSIVLIIMAGIAMKDGGMDTAIIGGTASRISRMPDGCGRA</sequence>
<dbReference type="STRING" id="52131.GA0061100_108137"/>
<evidence type="ECO:0000256" key="1">
    <source>
        <dbReference type="SAM" id="Phobius"/>
    </source>
</evidence>
<keyword evidence="3" id="KW-1185">Reference proteome</keyword>
<evidence type="ECO:0000313" key="3">
    <source>
        <dbReference type="Proteomes" id="UP000186228"/>
    </source>
</evidence>
<evidence type="ECO:0000313" key="2">
    <source>
        <dbReference type="EMBL" id="SCB31447.1"/>
    </source>
</evidence>
<protein>
    <submittedName>
        <fullName evidence="2">Uncharacterized protein</fullName>
    </submittedName>
</protein>
<accession>A0A1C3VUW0</accession>
<dbReference type="EMBL" id="FMAC01000008">
    <property type="protein sequence ID" value="SCB31447.1"/>
    <property type="molecule type" value="Genomic_DNA"/>
</dbReference>
<feature type="transmembrane region" description="Helical" evidence="1">
    <location>
        <begin position="12"/>
        <end position="35"/>
    </location>
</feature>
<keyword evidence="1" id="KW-0812">Transmembrane</keyword>
<keyword evidence="1" id="KW-0472">Membrane</keyword>
<reference evidence="3" key="1">
    <citation type="submission" date="2016-08" db="EMBL/GenBank/DDBJ databases">
        <authorList>
            <person name="Varghese N."/>
            <person name="Submissions Spin"/>
        </authorList>
    </citation>
    <scope>NUCLEOTIDE SEQUENCE [LARGE SCALE GENOMIC DNA]</scope>
    <source>
        <strain evidence="3">CCBAU 57015</strain>
    </source>
</reference>